<feature type="domain" description="TonB-dependent receptor-like beta-barrel" evidence="15">
    <location>
        <begin position="405"/>
        <end position="775"/>
    </location>
</feature>
<dbReference type="NCBIfam" id="TIGR04056">
    <property type="entry name" value="OMP_RagA_SusC"/>
    <property type="match status" value="1"/>
</dbReference>
<evidence type="ECO:0000256" key="5">
    <source>
        <dbReference type="ARBA" id="ARBA00022692"/>
    </source>
</evidence>
<comment type="caution">
    <text evidence="17">The sequence shown here is derived from an EMBL/GenBank/DDBJ whole genome shotgun (WGS) entry which is preliminary data.</text>
</comment>
<name>A0A419W5N7_9BACT</name>
<dbReference type="Gene3D" id="2.170.130.10">
    <property type="entry name" value="TonB-dependent receptor, plug domain"/>
    <property type="match status" value="1"/>
</dbReference>
<dbReference type="PANTHER" id="PTHR32552">
    <property type="entry name" value="FERRICHROME IRON RECEPTOR-RELATED"/>
    <property type="match status" value="1"/>
</dbReference>
<dbReference type="Pfam" id="PF13715">
    <property type="entry name" value="CarbopepD_reg_2"/>
    <property type="match status" value="1"/>
</dbReference>
<dbReference type="SUPFAM" id="SSF49464">
    <property type="entry name" value="Carboxypeptidase regulatory domain-like"/>
    <property type="match status" value="1"/>
</dbReference>
<organism evidence="17 18">
    <name type="scientific">Mangrovibacterium diazotrophicum</name>
    <dbReference type="NCBI Taxonomy" id="1261403"/>
    <lineage>
        <taxon>Bacteria</taxon>
        <taxon>Pseudomonadati</taxon>
        <taxon>Bacteroidota</taxon>
        <taxon>Bacteroidia</taxon>
        <taxon>Marinilabiliales</taxon>
        <taxon>Prolixibacteraceae</taxon>
        <taxon>Mangrovibacterium</taxon>
    </lineage>
</organism>
<dbReference type="NCBIfam" id="TIGR04057">
    <property type="entry name" value="SusC_RagA_signa"/>
    <property type="match status" value="1"/>
</dbReference>
<dbReference type="EMBL" id="RAPN01000001">
    <property type="protein sequence ID" value="RKD90755.1"/>
    <property type="molecule type" value="Genomic_DNA"/>
</dbReference>
<evidence type="ECO:0000256" key="4">
    <source>
        <dbReference type="ARBA" id="ARBA00022496"/>
    </source>
</evidence>
<reference evidence="17 18" key="1">
    <citation type="submission" date="2018-09" db="EMBL/GenBank/DDBJ databases">
        <title>Genomic Encyclopedia of Archaeal and Bacterial Type Strains, Phase II (KMG-II): from individual species to whole genera.</title>
        <authorList>
            <person name="Goeker M."/>
        </authorList>
    </citation>
    <scope>NUCLEOTIDE SEQUENCE [LARGE SCALE GENOMIC DNA]</scope>
    <source>
        <strain evidence="17 18">DSM 27148</strain>
    </source>
</reference>
<dbReference type="Pfam" id="PF07715">
    <property type="entry name" value="Plug"/>
    <property type="match status" value="1"/>
</dbReference>
<keyword evidence="5 12" id="KW-0812">Transmembrane</keyword>
<proteinExistence type="inferred from homology"/>
<evidence type="ECO:0000256" key="3">
    <source>
        <dbReference type="ARBA" id="ARBA00022452"/>
    </source>
</evidence>
<dbReference type="AlphaFoldDB" id="A0A419W5N7"/>
<evidence type="ECO:0000256" key="11">
    <source>
        <dbReference type="ARBA" id="ARBA00023237"/>
    </source>
</evidence>
<keyword evidence="3 12" id="KW-1134">Transmembrane beta strand</keyword>
<evidence type="ECO:0000256" key="6">
    <source>
        <dbReference type="ARBA" id="ARBA00022729"/>
    </source>
</evidence>
<keyword evidence="4" id="KW-0410">Iron transport</keyword>
<keyword evidence="6 14" id="KW-0732">Signal</keyword>
<keyword evidence="7" id="KW-0408">Iron</keyword>
<keyword evidence="9 13" id="KW-0798">TonB box</keyword>
<evidence type="ECO:0000256" key="1">
    <source>
        <dbReference type="ARBA" id="ARBA00004571"/>
    </source>
</evidence>
<dbReference type="InterPro" id="IPR036942">
    <property type="entry name" value="Beta-barrel_TonB_sf"/>
</dbReference>
<evidence type="ECO:0000256" key="8">
    <source>
        <dbReference type="ARBA" id="ARBA00023065"/>
    </source>
</evidence>
<dbReference type="InterPro" id="IPR023996">
    <property type="entry name" value="TonB-dep_OMP_SusC/RagA"/>
</dbReference>
<feature type="chain" id="PRO_5019509668" evidence="14">
    <location>
        <begin position="22"/>
        <end position="1021"/>
    </location>
</feature>
<keyword evidence="8" id="KW-0406">Ion transport</keyword>
<comment type="subcellular location">
    <subcellularLocation>
        <location evidence="1 12">Cell outer membrane</location>
        <topology evidence="1 12">Multi-pass membrane protein</topology>
    </subcellularLocation>
</comment>
<keyword evidence="2 12" id="KW-0813">Transport</keyword>
<dbReference type="GO" id="GO:0009279">
    <property type="term" value="C:cell outer membrane"/>
    <property type="evidence" value="ECO:0007669"/>
    <property type="project" value="UniProtKB-SubCell"/>
</dbReference>
<comment type="similarity">
    <text evidence="12 13">Belongs to the TonB-dependent receptor family.</text>
</comment>
<evidence type="ECO:0000259" key="15">
    <source>
        <dbReference type="Pfam" id="PF00593"/>
    </source>
</evidence>
<dbReference type="GO" id="GO:0015344">
    <property type="term" value="F:siderophore uptake transmembrane transporter activity"/>
    <property type="evidence" value="ECO:0007669"/>
    <property type="project" value="TreeGrafter"/>
</dbReference>
<evidence type="ECO:0000256" key="10">
    <source>
        <dbReference type="ARBA" id="ARBA00023136"/>
    </source>
</evidence>
<protein>
    <submittedName>
        <fullName evidence="17">TonB-linked SusC/RagA family outer membrane protein</fullName>
    </submittedName>
</protein>
<sequence>MKKLSLLFFVLVLLGTVSAMAQTVTGRVVSEGDNEPLPGVAVLEKGTNHGAATDFDGNYTFNLQNSEGAVLVFSFMGYETQEVSVDGRSSIDVVLKSNNIAVDEVVVTALGIKRESKTLTYSSQEVSGEEMMKARDVNFMSGLSGKTAGLEIRKSSSGAGGSTRTVLRGSKSVNSVSDPLYVIDGIPMVNNKGDQAGMWGGTDEGDGLSQLNPDDIESISVLKGATASILYGSQGANGVIIITTKKGKEGKTTVSFNSSAIFESVIETPDLQFSYGADGGTAESWSYTKGNYESDYVDDFFETGYNLINTVSVSSGNEKMSTYFSYGNTGAGGVVPNNSYQKHNVTFKQSAKMLDDKLTLTSNVMLTSERSKNRPGAGYYLNPLTGLYLFPRSGATPLSDSSLGAQPFSYFKDNYQYFMTSRNMNWQEWHIKADNQSNPYWLINKQPKTDLTKRVIASLTLDYQITEKLKFQARGSYDYANKTFEQKFYAGGNTVNISENGRWNYKKFADKQLYSDGIFSYQNEFGDLSLSAVAGASYQESVYGDGVSVDNGTNDLLYPNEFYFQNVPDNVAIKSIYGGKIIKEGVFGSVQLGFKDMLFLDLSGRNDWSSTLAATGNESYFYPAAGLTGILSQMVTMPEFISFAKVRASASQVNNEVPWGLIQVNHSINASGSVDRNTVKPFTDAKPEQLVTWELGTDWRFFNGRLGLDFTYYHITSTNQALSKTLSGSKQDNYYTSMYFNAGEIVNKGVEIVLNSTPVKTSDFEWNSSLNFSKNNNKVVELYPGEPSKYIDLGSSEGYINRIYTGGSIGDMYGIQFRRNDAGQILLDEDGTPLKTASDSPVYLGNLEPDFSLGWNNSFDYKRFTLSFLINAKIGGKAFSQTESILDGYGVSQRTADARDKGYVAVNGITEESGTVMTQIDPQLYYSTVGGRNGIAEAYVYDRTNIRLTQLALSYDLDVKSLGLPLQAASFSVVGNNLFFLYKKAPFDPELSMSTDLGSQSLDNFNVPATRTYGFNLKFTF</sequence>
<dbReference type="InterPro" id="IPR012910">
    <property type="entry name" value="Plug_dom"/>
</dbReference>
<dbReference type="SUPFAM" id="SSF56935">
    <property type="entry name" value="Porins"/>
    <property type="match status" value="1"/>
</dbReference>
<accession>A0A419W5N7</accession>
<evidence type="ECO:0000313" key="17">
    <source>
        <dbReference type="EMBL" id="RKD90755.1"/>
    </source>
</evidence>
<evidence type="ECO:0000256" key="13">
    <source>
        <dbReference type="RuleBase" id="RU003357"/>
    </source>
</evidence>
<dbReference type="PROSITE" id="PS52016">
    <property type="entry name" value="TONB_DEPENDENT_REC_3"/>
    <property type="match status" value="1"/>
</dbReference>
<keyword evidence="10 12" id="KW-0472">Membrane</keyword>
<feature type="domain" description="TonB-dependent receptor plug" evidence="16">
    <location>
        <begin position="118"/>
        <end position="239"/>
    </location>
</feature>
<dbReference type="OrthoDB" id="9768177at2"/>
<dbReference type="InterPro" id="IPR000531">
    <property type="entry name" value="Beta-barrel_TonB"/>
</dbReference>
<dbReference type="Proteomes" id="UP000283387">
    <property type="component" value="Unassembled WGS sequence"/>
</dbReference>
<dbReference type="InterPro" id="IPR039426">
    <property type="entry name" value="TonB-dep_rcpt-like"/>
</dbReference>
<keyword evidence="18" id="KW-1185">Reference proteome</keyword>
<gene>
    <name evidence="17" type="ORF">BC643_1098</name>
</gene>
<dbReference type="Pfam" id="PF00593">
    <property type="entry name" value="TonB_dep_Rec_b-barrel"/>
    <property type="match status" value="1"/>
</dbReference>
<evidence type="ECO:0000256" key="12">
    <source>
        <dbReference type="PROSITE-ProRule" id="PRU01360"/>
    </source>
</evidence>
<feature type="signal peptide" evidence="14">
    <location>
        <begin position="1"/>
        <end position="21"/>
    </location>
</feature>
<evidence type="ECO:0000256" key="14">
    <source>
        <dbReference type="SAM" id="SignalP"/>
    </source>
</evidence>
<evidence type="ECO:0000256" key="2">
    <source>
        <dbReference type="ARBA" id="ARBA00022448"/>
    </source>
</evidence>
<dbReference type="RefSeq" id="WP_120272131.1">
    <property type="nucleotide sequence ID" value="NZ_RAPN01000001.1"/>
</dbReference>
<dbReference type="InterPro" id="IPR008969">
    <property type="entry name" value="CarboxyPept-like_regulatory"/>
</dbReference>
<keyword evidence="11 12" id="KW-0998">Cell outer membrane</keyword>
<evidence type="ECO:0000259" key="16">
    <source>
        <dbReference type="Pfam" id="PF07715"/>
    </source>
</evidence>
<evidence type="ECO:0000256" key="9">
    <source>
        <dbReference type="ARBA" id="ARBA00023077"/>
    </source>
</evidence>
<dbReference type="InterPro" id="IPR037066">
    <property type="entry name" value="Plug_dom_sf"/>
</dbReference>
<dbReference type="InterPro" id="IPR023997">
    <property type="entry name" value="TonB-dep_OMP_SusC/RagA_CS"/>
</dbReference>
<dbReference type="Gene3D" id="2.60.40.1120">
    <property type="entry name" value="Carboxypeptidase-like, regulatory domain"/>
    <property type="match status" value="1"/>
</dbReference>
<dbReference type="Gene3D" id="2.40.170.20">
    <property type="entry name" value="TonB-dependent receptor, beta-barrel domain"/>
    <property type="match status" value="1"/>
</dbReference>
<evidence type="ECO:0000313" key="18">
    <source>
        <dbReference type="Proteomes" id="UP000283387"/>
    </source>
</evidence>
<evidence type="ECO:0000256" key="7">
    <source>
        <dbReference type="ARBA" id="ARBA00023004"/>
    </source>
</evidence>
<dbReference type="PANTHER" id="PTHR32552:SF68">
    <property type="entry name" value="FERRICHROME OUTER MEMBRANE TRANSPORTER_PHAGE RECEPTOR"/>
    <property type="match status" value="1"/>
</dbReference>